<keyword evidence="3" id="KW-0547">Nucleotide-binding</keyword>
<dbReference type="InterPro" id="IPR027417">
    <property type="entry name" value="P-loop_NTPase"/>
</dbReference>
<feature type="domain" description="ABC transporter" evidence="5">
    <location>
        <begin position="2"/>
        <end position="237"/>
    </location>
</feature>
<dbReference type="GO" id="GO:0055085">
    <property type="term" value="P:transmembrane transport"/>
    <property type="evidence" value="ECO:0007669"/>
    <property type="project" value="UniProtKB-ARBA"/>
</dbReference>
<keyword evidence="4 6" id="KW-0067">ATP-binding</keyword>
<dbReference type="PROSITE" id="PS00211">
    <property type="entry name" value="ABC_TRANSPORTER_1"/>
    <property type="match status" value="1"/>
</dbReference>
<dbReference type="Gene3D" id="3.40.50.300">
    <property type="entry name" value="P-loop containing nucleotide triphosphate hydrolases"/>
    <property type="match status" value="1"/>
</dbReference>
<dbReference type="PANTHER" id="PTHR43776:SF7">
    <property type="entry name" value="D,D-DIPEPTIDE TRANSPORT ATP-BINDING PROTEIN DDPF-RELATED"/>
    <property type="match status" value="1"/>
</dbReference>
<comment type="similarity">
    <text evidence="1">Belongs to the ABC transporter superfamily.</text>
</comment>
<evidence type="ECO:0000259" key="5">
    <source>
        <dbReference type="PROSITE" id="PS50893"/>
    </source>
</evidence>
<dbReference type="PANTHER" id="PTHR43776">
    <property type="entry name" value="TRANSPORT ATP-BINDING PROTEIN"/>
    <property type="match status" value="1"/>
</dbReference>
<dbReference type="PROSITE" id="PS50893">
    <property type="entry name" value="ABC_TRANSPORTER_2"/>
    <property type="match status" value="1"/>
</dbReference>
<protein>
    <submittedName>
        <fullName evidence="6">ABC transporter ATP-binding protein</fullName>
    </submittedName>
</protein>
<dbReference type="InterPro" id="IPR003593">
    <property type="entry name" value="AAA+_ATPase"/>
</dbReference>
<dbReference type="GO" id="GO:0005524">
    <property type="term" value="F:ATP binding"/>
    <property type="evidence" value="ECO:0007669"/>
    <property type="project" value="UniProtKB-KW"/>
</dbReference>
<dbReference type="CDD" id="cd03257">
    <property type="entry name" value="ABC_NikE_OppD_transporters"/>
    <property type="match status" value="1"/>
</dbReference>
<dbReference type="EMBL" id="SULI01000013">
    <property type="protein sequence ID" value="TKZ19381.1"/>
    <property type="molecule type" value="Genomic_DNA"/>
</dbReference>
<evidence type="ECO:0000256" key="3">
    <source>
        <dbReference type="ARBA" id="ARBA00022741"/>
    </source>
</evidence>
<evidence type="ECO:0000313" key="7">
    <source>
        <dbReference type="Proteomes" id="UP000306575"/>
    </source>
</evidence>
<evidence type="ECO:0000313" key="6">
    <source>
        <dbReference type="EMBL" id="TKZ19381.1"/>
    </source>
</evidence>
<dbReference type="RefSeq" id="WP_138016565.1">
    <property type="nucleotide sequence ID" value="NZ_SULI01000013.1"/>
</dbReference>
<dbReference type="InterPro" id="IPR003439">
    <property type="entry name" value="ABC_transporter-like_ATP-bd"/>
</dbReference>
<dbReference type="InterPro" id="IPR050319">
    <property type="entry name" value="ABC_transp_ATP-bind"/>
</dbReference>
<proteinExistence type="inferred from homology"/>
<reference evidence="6 7" key="1">
    <citation type="submission" date="2019-04" db="EMBL/GenBank/DDBJ databases">
        <title>Genome sequence of Pelagicola litoralis CL-ES2.</title>
        <authorList>
            <person name="Cao J."/>
        </authorList>
    </citation>
    <scope>NUCLEOTIDE SEQUENCE [LARGE SCALE GENOMIC DNA]</scope>
    <source>
        <strain evidence="6 7">CL-ES2</strain>
    </source>
</reference>
<name>A0A4V6F1M4_9RHOB</name>
<dbReference type="InterPro" id="IPR017871">
    <property type="entry name" value="ABC_transporter-like_CS"/>
</dbReference>
<keyword evidence="2" id="KW-0813">Transport</keyword>
<sequence length="240" mass="25821">MLKVRGLSKHFHGREVLRGIDLSIAPGEVVGLIGRSGSGKSTLARCLVGLEQIDAGNISFAGSQIRPGHGSARQQIQYLWQDPTQSLSPYLTAHGAVMETLSGFGIGAPDKRRTRAASLLDALGLSSSLHARRPYALSGGQCQRVALAKALAAKPRFLVLDEPLSSLDLTTQINTIELLRKVQSDTGLAMLIVSHDLAPLKQLANRILVLDDARIAEDIPMQSFFEQATHPLARAYAKTL</sequence>
<evidence type="ECO:0000256" key="4">
    <source>
        <dbReference type="ARBA" id="ARBA00022840"/>
    </source>
</evidence>
<dbReference type="Proteomes" id="UP000306575">
    <property type="component" value="Unassembled WGS sequence"/>
</dbReference>
<dbReference type="OrthoDB" id="9784450at2"/>
<dbReference type="SMART" id="SM00382">
    <property type="entry name" value="AAA"/>
    <property type="match status" value="1"/>
</dbReference>
<accession>A0A4V6F1M4</accession>
<organism evidence="6 7">
    <name type="scientific">Shimia litoralis</name>
    <dbReference type="NCBI Taxonomy" id="420403"/>
    <lineage>
        <taxon>Bacteria</taxon>
        <taxon>Pseudomonadati</taxon>
        <taxon>Pseudomonadota</taxon>
        <taxon>Alphaproteobacteria</taxon>
        <taxon>Rhodobacterales</taxon>
        <taxon>Roseobacteraceae</taxon>
    </lineage>
</organism>
<evidence type="ECO:0000256" key="2">
    <source>
        <dbReference type="ARBA" id="ARBA00022448"/>
    </source>
</evidence>
<keyword evidence="7" id="KW-1185">Reference proteome</keyword>
<dbReference type="AlphaFoldDB" id="A0A4V6F1M4"/>
<comment type="caution">
    <text evidence="6">The sequence shown here is derived from an EMBL/GenBank/DDBJ whole genome shotgun (WGS) entry which is preliminary data.</text>
</comment>
<evidence type="ECO:0000256" key="1">
    <source>
        <dbReference type="ARBA" id="ARBA00005417"/>
    </source>
</evidence>
<dbReference type="Pfam" id="PF00005">
    <property type="entry name" value="ABC_tran"/>
    <property type="match status" value="1"/>
</dbReference>
<dbReference type="SUPFAM" id="SSF52540">
    <property type="entry name" value="P-loop containing nucleoside triphosphate hydrolases"/>
    <property type="match status" value="1"/>
</dbReference>
<dbReference type="GO" id="GO:0016887">
    <property type="term" value="F:ATP hydrolysis activity"/>
    <property type="evidence" value="ECO:0007669"/>
    <property type="project" value="InterPro"/>
</dbReference>
<gene>
    <name evidence="6" type="ORF">FAP39_11585</name>
</gene>